<dbReference type="EMBL" id="CP012542">
    <property type="protein sequence ID" value="QCD44681.1"/>
    <property type="molecule type" value="Genomic_DNA"/>
</dbReference>
<organism evidence="3 4">
    <name type="scientific">Campylobacter mucosalis CCUG 21559</name>
    <dbReference type="NCBI Taxonomy" id="1032067"/>
    <lineage>
        <taxon>Bacteria</taxon>
        <taxon>Pseudomonadati</taxon>
        <taxon>Campylobacterota</taxon>
        <taxon>Epsilonproteobacteria</taxon>
        <taxon>Campylobacterales</taxon>
        <taxon>Campylobacteraceae</taxon>
        <taxon>Campylobacter</taxon>
    </lineage>
</organism>
<dbReference type="Proteomes" id="UP000503264">
    <property type="component" value="Chromosome"/>
</dbReference>
<evidence type="ECO:0000313" key="4">
    <source>
        <dbReference type="Proteomes" id="UP000503264"/>
    </source>
</evidence>
<protein>
    <recommendedName>
        <fullName evidence="5">MmcB family DNA repair protein</fullName>
    </recommendedName>
</protein>
<proteinExistence type="predicted"/>
<keyword evidence="4" id="KW-1185">Reference proteome</keyword>
<name>A0A6G5QGA2_9BACT</name>
<dbReference type="InterPro" id="IPR011335">
    <property type="entry name" value="Restrct_endonuc-II-like"/>
</dbReference>
<dbReference type="RefSeq" id="WP_171993353.1">
    <property type="nucleotide sequence ID" value="NZ_CP012542.1"/>
</dbReference>
<sequence>MIDSQVIKSLLFKYFRFKRQMLCVSEAVVYYRDIEDFIAFNNNEIYCIEVKVDKSDFIKDFTTKEKHRKSMKYHKFYFCVPESLVDFSLAYLKNYPNYGLLVARNNKIESRKIAKSNKSVLKIEQKIYNSLILRMSSELANEKLKTLKEQK</sequence>
<evidence type="ECO:0000313" key="2">
    <source>
        <dbReference type="EMBL" id="QCD44427.1"/>
    </source>
</evidence>
<evidence type="ECO:0008006" key="5">
    <source>
        <dbReference type="Google" id="ProtNLM"/>
    </source>
</evidence>
<reference evidence="3 4" key="1">
    <citation type="submission" date="2016-07" db="EMBL/GenBank/DDBJ databases">
        <title>Comparative genomics of the Campylobacter concisus group.</title>
        <authorList>
            <person name="Miller W.G."/>
            <person name="Yee E."/>
            <person name="Chapman M.H."/>
            <person name="Huynh S."/>
            <person name="Bono J.L."/>
            <person name="On S.L.W."/>
            <person name="StLeger J."/>
            <person name="Foster G."/>
            <person name="Parker C.T."/>
        </authorList>
    </citation>
    <scope>NUCLEOTIDE SEQUENCE [LARGE SCALE GENOMIC DNA]</scope>
    <source>
        <strain evidence="3 4">CCUG 21559</strain>
    </source>
</reference>
<evidence type="ECO:0000313" key="3">
    <source>
        <dbReference type="EMBL" id="QCD44681.1"/>
    </source>
</evidence>
<gene>
    <name evidence="1" type="ORF">CMUC_0275</name>
    <name evidence="2" type="ORF">CMUC_0628</name>
    <name evidence="3" type="ORF">CMUC_0892</name>
</gene>
<dbReference type="SUPFAM" id="SSF52980">
    <property type="entry name" value="Restriction endonuclease-like"/>
    <property type="match status" value="1"/>
</dbReference>
<dbReference type="EMBL" id="CP012542">
    <property type="protein sequence ID" value="QCD44427.1"/>
    <property type="molecule type" value="Genomic_DNA"/>
</dbReference>
<accession>A0A6G5QGA2</accession>
<dbReference type="AlphaFoldDB" id="A0A6G5QGA2"/>
<evidence type="ECO:0000313" key="1">
    <source>
        <dbReference type="EMBL" id="QCD44089.1"/>
    </source>
</evidence>
<dbReference type="EMBL" id="CP012542">
    <property type="protein sequence ID" value="QCD44089.1"/>
    <property type="molecule type" value="Genomic_DNA"/>
</dbReference>